<evidence type="ECO:0000256" key="1">
    <source>
        <dbReference type="SAM" id="MobiDB-lite"/>
    </source>
</evidence>
<protein>
    <submittedName>
        <fullName evidence="2">Uncharacterized protein</fullName>
    </submittedName>
</protein>
<sequence length="502" mass="57023">MLNDEDDFEVFMAMAEDQYRLLPAKPLYVVLAVPGIYRPSPPSPASSPDRQPHHPGAFQYGGKLTSYCKEIKDRQSPYHVKVESSDSSPRSMNYVQSSPSPVSDLKIDESEHRNGHSAQDLSVKNNSYPRHQHPLDFSGNRPNEANVESPLSLLEKGVENSLRKSVQIPQPGHTPEVSSALSFVNNMQQQRLMQNSPSASFILQTFLRNNLERAAAMQFTNGHKPNDPQNNSILASTLKDYRLYNGSAAVMPEQERKRKRRSYPKNGNTPMNGLHRVMDTSKRMRSSPTQSNIEYHYERAVDYHTMTEIEQKSHNSAHRSHWKHLLFVSQKSPSFLTTYRNAKYDEWSSEARDIFAICKPDKYKWSFLTISKQGDVLCKRIIKRVTALKDLPAEEKPDWCPSDETLDISRSRAEERLAQLERILFSRNASAGSSPVNQKPDDRMCIENIKPLNFMGKPVFKSLPTPFVLPDAIKSLPEVLSSAQFNLPPFSEKESVVSEEAC</sequence>
<feature type="compositionally biased region" description="Basic and acidic residues" evidence="1">
    <location>
        <begin position="75"/>
        <end position="84"/>
    </location>
</feature>
<dbReference type="AlphaFoldDB" id="H2YRI6"/>
<dbReference type="GeneTree" id="ENSGT00390000005452"/>
<accession>H2YRI6</accession>
<reference evidence="2" key="3">
    <citation type="submission" date="2025-09" db="UniProtKB">
        <authorList>
            <consortium name="Ensembl"/>
        </authorList>
    </citation>
    <scope>IDENTIFICATION</scope>
</reference>
<organism evidence="2 3">
    <name type="scientific">Ciona savignyi</name>
    <name type="common">Pacific transparent sea squirt</name>
    <dbReference type="NCBI Taxonomy" id="51511"/>
    <lineage>
        <taxon>Eukaryota</taxon>
        <taxon>Metazoa</taxon>
        <taxon>Chordata</taxon>
        <taxon>Tunicata</taxon>
        <taxon>Ascidiacea</taxon>
        <taxon>Phlebobranchia</taxon>
        <taxon>Cionidae</taxon>
        <taxon>Ciona</taxon>
    </lineage>
</organism>
<name>H2YRI6_CIOSA</name>
<feature type="region of interest" description="Disordered" evidence="1">
    <location>
        <begin position="39"/>
        <end position="59"/>
    </location>
</feature>
<keyword evidence="3" id="KW-1185">Reference proteome</keyword>
<evidence type="ECO:0000313" key="3">
    <source>
        <dbReference type="Proteomes" id="UP000007875"/>
    </source>
</evidence>
<feature type="compositionally biased region" description="Basic and acidic residues" evidence="1">
    <location>
        <begin position="105"/>
        <end position="114"/>
    </location>
</feature>
<dbReference type="InParanoid" id="H2YRI6"/>
<feature type="region of interest" description="Disordered" evidence="1">
    <location>
        <begin position="75"/>
        <end position="146"/>
    </location>
</feature>
<dbReference type="Proteomes" id="UP000007875">
    <property type="component" value="Unassembled WGS sequence"/>
</dbReference>
<dbReference type="HOGENOM" id="CLU_542847_0_0_1"/>
<feature type="compositionally biased region" description="Polar residues" evidence="1">
    <location>
        <begin position="116"/>
        <end position="129"/>
    </location>
</feature>
<evidence type="ECO:0000313" key="2">
    <source>
        <dbReference type="Ensembl" id="ENSCSAVP00000007946.1"/>
    </source>
</evidence>
<reference evidence="3" key="1">
    <citation type="submission" date="2003-08" db="EMBL/GenBank/DDBJ databases">
        <authorList>
            <person name="Birren B."/>
            <person name="Nusbaum C."/>
            <person name="Abebe A."/>
            <person name="Abouelleil A."/>
            <person name="Adekoya E."/>
            <person name="Ait-zahra M."/>
            <person name="Allen N."/>
            <person name="Allen T."/>
            <person name="An P."/>
            <person name="Anderson M."/>
            <person name="Anderson S."/>
            <person name="Arachchi H."/>
            <person name="Armbruster J."/>
            <person name="Bachantsang P."/>
            <person name="Baldwin J."/>
            <person name="Barry A."/>
            <person name="Bayul T."/>
            <person name="Blitshsteyn B."/>
            <person name="Bloom T."/>
            <person name="Blye J."/>
            <person name="Boguslavskiy L."/>
            <person name="Borowsky M."/>
            <person name="Boukhgalter B."/>
            <person name="Brunache A."/>
            <person name="Butler J."/>
            <person name="Calixte N."/>
            <person name="Calvo S."/>
            <person name="Camarata J."/>
            <person name="Campo K."/>
            <person name="Chang J."/>
            <person name="Cheshatsang Y."/>
            <person name="Citroen M."/>
            <person name="Collymore A."/>
            <person name="Considine T."/>
            <person name="Cook A."/>
            <person name="Cooke P."/>
            <person name="Corum B."/>
            <person name="Cuomo C."/>
            <person name="David R."/>
            <person name="Dawoe T."/>
            <person name="Degray S."/>
            <person name="Dodge S."/>
            <person name="Dooley K."/>
            <person name="Dorje P."/>
            <person name="Dorjee K."/>
            <person name="Dorris L."/>
            <person name="Duffey N."/>
            <person name="Dupes A."/>
            <person name="Elkins T."/>
            <person name="Engels R."/>
            <person name="Erickson J."/>
            <person name="Farina A."/>
            <person name="Faro S."/>
            <person name="Ferreira P."/>
            <person name="Fischer H."/>
            <person name="Fitzgerald M."/>
            <person name="Foley K."/>
            <person name="Gage D."/>
            <person name="Galagan J."/>
            <person name="Gearin G."/>
            <person name="Gnerre S."/>
            <person name="Gnirke A."/>
            <person name="Goyette A."/>
            <person name="Graham J."/>
            <person name="Grandbois E."/>
            <person name="Gyaltsen K."/>
            <person name="Hafez N."/>
            <person name="Hagopian D."/>
            <person name="Hagos B."/>
            <person name="Hall J."/>
            <person name="Hatcher B."/>
            <person name="Heller A."/>
            <person name="Higgins H."/>
            <person name="Honan T."/>
            <person name="Horn A."/>
            <person name="Houde N."/>
            <person name="Hughes L."/>
            <person name="Hulme W."/>
            <person name="Husby E."/>
            <person name="Iliev I."/>
            <person name="Jaffe D."/>
            <person name="Jones C."/>
            <person name="Kamal M."/>
            <person name="Kamat A."/>
            <person name="Kamvysselis M."/>
            <person name="Karlsson E."/>
            <person name="Kells C."/>
            <person name="Kieu A."/>
            <person name="Kisner P."/>
            <person name="Kodira C."/>
            <person name="Kulbokas E."/>
            <person name="Labutti K."/>
            <person name="Lama D."/>
            <person name="Landers T."/>
            <person name="Leger J."/>
            <person name="Levine S."/>
            <person name="Lewis D."/>
            <person name="Lewis T."/>
            <person name="Lindblad-toh K."/>
            <person name="Liu X."/>
            <person name="Lokyitsang T."/>
            <person name="Lokyitsang Y."/>
            <person name="Lucien O."/>
            <person name="Lui A."/>
            <person name="Ma L.J."/>
            <person name="Mabbitt R."/>
            <person name="Macdonald J."/>
            <person name="Maclean C."/>
            <person name="Major J."/>
            <person name="Manning J."/>
            <person name="Marabella R."/>
            <person name="Maru K."/>
            <person name="Matthews C."/>
            <person name="Mauceli E."/>
            <person name="Mccarthy M."/>
            <person name="Mcdonough S."/>
            <person name="Mcghee T."/>
            <person name="Meldrim J."/>
            <person name="Meneus L."/>
            <person name="Mesirov J."/>
            <person name="Mihalev A."/>
            <person name="Mihova T."/>
            <person name="Mikkelsen T."/>
            <person name="Mlenga V."/>
            <person name="Moru K."/>
            <person name="Mozes J."/>
            <person name="Mulrain L."/>
            <person name="Munson G."/>
            <person name="Naylor J."/>
            <person name="Newes C."/>
            <person name="Nguyen C."/>
            <person name="Nguyen N."/>
            <person name="Nguyen T."/>
            <person name="Nicol R."/>
            <person name="Nielsen C."/>
            <person name="Nizzari M."/>
            <person name="Norbu C."/>
            <person name="Norbu N."/>
            <person name="O'donnell P."/>
            <person name="Okoawo O."/>
            <person name="O'leary S."/>
            <person name="Omotosho B."/>
            <person name="O'neill K."/>
            <person name="Osman S."/>
            <person name="Parker S."/>
            <person name="Perrin D."/>
            <person name="Phunkhang P."/>
            <person name="Piqani B."/>
            <person name="Purcell S."/>
            <person name="Rachupka T."/>
            <person name="Ramasamy U."/>
            <person name="Rameau R."/>
            <person name="Ray V."/>
            <person name="Raymond C."/>
            <person name="Retta R."/>
            <person name="Richardson S."/>
            <person name="Rise C."/>
            <person name="Rodriguez J."/>
            <person name="Rogers J."/>
            <person name="Rogov P."/>
            <person name="Rutman M."/>
            <person name="Schupbach R."/>
            <person name="Seaman C."/>
            <person name="Settipalli S."/>
            <person name="Sharpe T."/>
            <person name="Sheridan J."/>
            <person name="Sherpa N."/>
            <person name="Shi J."/>
            <person name="Smirnov S."/>
            <person name="Smith C."/>
            <person name="Sougnez C."/>
            <person name="Spencer B."/>
            <person name="Stalker J."/>
            <person name="Stange-thomann N."/>
            <person name="Stavropoulos S."/>
            <person name="Stetson K."/>
            <person name="Stone C."/>
            <person name="Stone S."/>
            <person name="Stubbs M."/>
            <person name="Talamas J."/>
            <person name="Tchuinga P."/>
            <person name="Tenzing P."/>
            <person name="Tesfaye S."/>
            <person name="Theodore J."/>
            <person name="Thoulutsang Y."/>
            <person name="Topham K."/>
            <person name="Towey S."/>
            <person name="Tsamla T."/>
            <person name="Tsomo N."/>
            <person name="Vallee D."/>
            <person name="Vassiliev H."/>
            <person name="Venkataraman V."/>
            <person name="Vinson J."/>
            <person name="Vo A."/>
            <person name="Wade C."/>
            <person name="Wang S."/>
            <person name="Wangchuk T."/>
            <person name="Wangdi T."/>
            <person name="Whittaker C."/>
            <person name="Wilkinson J."/>
            <person name="Wu Y."/>
            <person name="Wyman D."/>
            <person name="Yadav S."/>
            <person name="Yang S."/>
            <person name="Yang X."/>
            <person name="Yeager S."/>
            <person name="Yee E."/>
            <person name="Young G."/>
            <person name="Zainoun J."/>
            <person name="Zembeck L."/>
            <person name="Zimmer A."/>
            <person name="Zody M."/>
            <person name="Lander E."/>
        </authorList>
    </citation>
    <scope>NUCLEOTIDE SEQUENCE [LARGE SCALE GENOMIC DNA]</scope>
</reference>
<feature type="region of interest" description="Disordered" evidence="1">
    <location>
        <begin position="251"/>
        <end position="275"/>
    </location>
</feature>
<dbReference type="Ensembl" id="ENSCSAVT00000008052.1">
    <property type="protein sequence ID" value="ENSCSAVP00000007946.1"/>
    <property type="gene ID" value="ENSCSAVG00000004738.1"/>
</dbReference>
<reference evidence="2" key="2">
    <citation type="submission" date="2025-08" db="UniProtKB">
        <authorList>
            <consortium name="Ensembl"/>
        </authorList>
    </citation>
    <scope>IDENTIFICATION</scope>
</reference>
<feature type="compositionally biased region" description="Polar residues" evidence="1">
    <location>
        <begin position="85"/>
        <end position="101"/>
    </location>
</feature>
<proteinExistence type="predicted"/>